<evidence type="ECO:0000313" key="2">
    <source>
        <dbReference type="Proteomes" id="UP000430345"/>
    </source>
</evidence>
<name>A0A6I1MJ87_9CLOT</name>
<evidence type="ECO:0000313" key="1">
    <source>
        <dbReference type="EMBL" id="MPQ42217.1"/>
    </source>
</evidence>
<dbReference type="RefSeq" id="WP_152886662.1">
    <property type="nucleotide sequence ID" value="NZ_WHJC01000001.1"/>
</dbReference>
<dbReference type="AlphaFoldDB" id="A0A6I1MJ87"/>
<organism evidence="1 2">
    <name type="scientific">Clostridium tarantellae</name>
    <dbReference type="NCBI Taxonomy" id="39493"/>
    <lineage>
        <taxon>Bacteria</taxon>
        <taxon>Bacillati</taxon>
        <taxon>Bacillota</taxon>
        <taxon>Clostridia</taxon>
        <taxon>Eubacteriales</taxon>
        <taxon>Clostridiaceae</taxon>
        <taxon>Clostridium</taxon>
    </lineage>
</organism>
<protein>
    <submittedName>
        <fullName evidence="1">Uncharacterized protein</fullName>
    </submittedName>
</protein>
<dbReference type="OrthoDB" id="2084881at2"/>
<sequence length="181" mass="21240">MSSKLKNLIPCQELEEFLCKNTVDYTCNRLRKLINLSECESKTFDDDLSKANESDVYQYEYIDEVEEFEKNLPLHNKTEDFKRLLNKLSMATSTEEVECYLGETYNTYSNFCNDCGKNFDYLNINKLKEYIKNEISNSKKFINIINGSNLLTQIDEIINLWISTLSTFNCNNEDTISKNFQ</sequence>
<keyword evidence="2" id="KW-1185">Reference proteome</keyword>
<accession>A0A6I1MJ87</accession>
<gene>
    <name evidence="1" type="ORF">GBZ86_00360</name>
</gene>
<reference evidence="1 2" key="1">
    <citation type="submission" date="2019-10" db="EMBL/GenBank/DDBJ databases">
        <title>The Genome Sequence of Clostridium tarantellae Isolated from Fish Brain.</title>
        <authorList>
            <person name="Bano L."/>
            <person name="Kiel M."/>
            <person name="Sales G."/>
            <person name="Doxey A.C."/>
            <person name="Mansfield M.J."/>
            <person name="Schiavone M."/>
            <person name="Rossetto O."/>
            <person name="Pirazzini M."/>
            <person name="Dobrindt U."/>
            <person name="Montecucco C."/>
        </authorList>
    </citation>
    <scope>NUCLEOTIDE SEQUENCE [LARGE SCALE GENOMIC DNA]</scope>
    <source>
        <strain evidence="1 2">DSM 3997</strain>
    </source>
</reference>
<dbReference type="Proteomes" id="UP000430345">
    <property type="component" value="Unassembled WGS sequence"/>
</dbReference>
<feature type="non-terminal residue" evidence="1">
    <location>
        <position position="181"/>
    </location>
</feature>
<proteinExistence type="predicted"/>
<dbReference type="EMBL" id="WHJC01000001">
    <property type="protein sequence ID" value="MPQ42217.1"/>
    <property type="molecule type" value="Genomic_DNA"/>
</dbReference>
<comment type="caution">
    <text evidence="1">The sequence shown here is derived from an EMBL/GenBank/DDBJ whole genome shotgun (WGS) entry which is preliminary data.</text>
</comment>